<dbReference type="InterPro" id="IPR052179">
    <property type="entry name" value="DD-CPase-like"/>
</dbReference>
<proteinExistence type="predicted"/>
<dbReference type="PANTHER" id="PTHR34385">
    <property type="entry name" value="D-ALANYL-D-ALANINE CARBOXYPEPTIDASE"/>
    <property type="match status" value="1"/>
</dbReference>
<protein>
    <submittedName>
        <fullName evidence="4">M15 family metallopeptidase</fullName>
    </submittedName>
</protein>
<evidence type="ECO:0000313" key="4">
    <source>
        <dbReference type="EMBL" id="MCS5720360.1"/>
    </source>
</evidence>
<dbReference type="PROSITE" id="PS51257">
    <property type="entry name" value="PROKAR_LIPOPROTEIN"/>
    <property type="match status" value="1"/>
</dbReference>
<dbReference type="InterPro" id="IPR003709">
    <property type="entry name" value="VanY-like_core_dom"/>
</dbReference>
<reference evidence="4" key="1">
    <citation type="submission" date="2022-08" db="EMBL/GenBank/DDBJ databases">
        <authorList>
            <person name="Deng Y."/>
            <person name="Han X.-F."/>
            <person name="Zhang Y.-Q."/>
        </authorList>
    </citation>
    <scope>NUCLEOTIDE SEQUENCE</scope>
    <source>
        <strain evidence="4">CPCC 205763</strain>
    </source>
</reference>
<dbReference type="CDD" id="cd14846">
    <property type="entry name" value="Peptidase_M15_like"/>
    <property type="match status" value="1"/>
</dbReference>
<evidence type="ECO:0000313" key="5">
    <source>
        <dbReference type="Proteomes" id="UP001165584"/>
    </source>
</evidence>
<keyword evidence="2" id="KW-0732">Signal</keyword>
<keyword evidence="5" id="KW-1185">Reference proteome</keyword>
<gene>
    <name evidence="4" type="ORF">N1027_19720</name>
</gene>
<name>A0ABT2GYI2_9MICO</name>
<feature type="region of interest" description="Disordered" evidence="1">
    <location>
        <begin position="32"/>
        <end position="55"/>
    </location>
</feature>
<evidence type="ECO:0000256" key="1">
    <source>
        <dbReference type="SAM" id="MobiDB-lite"/>
    </source>
</evidence>
<feature type="domain" description="D-alanyl-D-alanine carboxypeptidase-like core" evidence="3">
    <location>
        <begin position="76"/>
        <end position="155"/>
    </location>
</feature>
<sequence>MHLRPLLTALAAASVLLALSGCAVIGGVAAAHGAGRPDSRTDSAPISTSTDLGQADGYIPVGDRVALTDDVPAVTNLDPDLRDALANAAQAAAADDVEFTLVDGWRSARYQQYLFDQAVTEYGSAEEASRWVKEPDQSKHVLGEAVDIATADAMDWLNRFGGEFGLCQIYANEAWHFELGADASGTCPPPLTDSSAG</sequence>
<dbReference type="Gene3D" id="3.30.1380.10">
    <property type="match status" value="1"/>
</dbReference>
<dbReference type="PANTHER" id="PTHR34385:SF1">
    <property type="entry name" value="PEPTIDOGLYCAN L-ALANYL-D-GLUTAMATE ENDOPEPTIDASE CWLK"/>
    <property type="match status" value="1"/>
</dbReference>
<dbReference type="RefSeq" id="WP_259510737.1">
    <property type="nucleotide sequence ID" value="NZ_JANLCM010000004.1"/>
</dbReference>
<dbReference type="SUPFAM" id="SSF55166">
    <property type="entry name" value="Hedgehog/DD-peptidase"/>
    <property type="match status" value="1"/>
</dbReference>
<feature type="compositionally biased region" description="Polar residues" evidence="1">
    <location>
        <begin position="42"/>
        <end position="52"/>
    </location>
</feature>
<evidence type="ECO:0000256" key="2">
    <source>
        <dbReference type="SAM" id="SignalP"/>
    </source>
</evidence>
<dbReference type="InterPro" id="IPR009045">
    <property type="entry name" value="Zn_M74/Hedgehog-like"/>
</dbReference>
<accession>A0ABT2GYI2</accession>
<dbReference type="Pfam" id="PF02557">
    <property type="entry name" value="VanY"/>
    <property type="match status" value="1"/>
</dbReference>
<feature type="signal peptide" evidence="2">
    <location>
        <begin position="1"/>
        <end position="23"/>
    </location>
</feature>
<dbReference type="EMBL" id="JANLCM010000004">
    <property type="protein sequence ID" value="MCS5720360.1"/>
    <property type="molecule type" value="Genomic_DNA"/>
</dbReference>
<dbReference type="Proteomes" id="UP001165584">
    <property type="component" value="Unassembled WGS sequence"/>
</dbReference>
<comment type="caution">
    <text evidence="4">The sequence shown here is derived from an EMBL/GenBank/DDBJ whole genome shotgun (WGS) entry which is preliminary data.</text>
</comment>
<organism evidence="4 5">
    <name type="scientific">Herbiconiux aconitum</name>
    <dbReference type="NCBI Taxonomy" id="2970913"/>
    <lineage>
        <taxon>Bacteria</taxon>
        <taxon>Bacillati</taxon>
        <taxon>Actinomycetota</taxon>
        <taxon>Actinomycetes</taxon>
        <taxon>Micrococcales</taxon>
        <taxon>Microbacteriaceae</taxon>
        <taxon>Herbiconiux</taxon>
    </lineage>
</organism>
<feature type="chain" id="PRO_5046624930" evidence="2">
    <location>
        <begin position="24"/>
        <end position="197"/>
    </location>
</feature>
<evidence type="ECO:0000259" key="3">
    <source>
        <dbReference type="Pfam" id="PF02557"/>
    </source>
</evidence>